<proteinExistence type="predicted"/>
<sequence>MVLNIRMSQDMLAGVIFMAIGAAAYWFGSDLDTGNAADMGAGYVPHALAGIIFGMGAFMSLRSIWLSSPAVGSVNLRPIVFVLASCAAFALLLMKSDSCSPARYRFSSRCLECGVPALST</sequence>
<keyword evidence="1" id="KW-0812">Transmembrane</keyword>
<dbReference type="RefSeq" id="WP_198476745.1">
    <property type="nucleotide sequence ID" value="NZ_JADGMQ010000007.1"/>
</dbReference>
<feature type="transmembrane region" description="Helical" evidence="1">
    <location>
        <begin position="74"/>
        <end position="94"/>
    </location>
</feature>
<reference evidence="2 3" key="1">
    <citation type="submission" date="2020-10" db="EMBL/GenBank/DDBJ databases">
        <title>Aquamicrobium zhengzhouensis sp. nov., a exopolysaccharide producing bacterium isolated from farmland soil.</title>
        <authorList>
            <person name="Wang X."/>
        </authorList>
    </citation>
    <scope>NUCLEOTIDE SEQUENCE [LARGE SCALE GENOMIC DNA]</scope>
    <source>
        <strain evidence="3">cd-1</strain>
    </source>
</reference>
<dbReference type="Proteomes" id="UP000601789">
    <property type="component" value="Unassembled WGS sequence"/>
</dbReference>
<organism evidence="2 3">
    <name type="scientific">Aquamicrobium zhengzhouense</name>
    <dbReference type="NCBI Taxonomy" id="2781738"/>
    <lineage>
        <taxon>Bacteria</taxon>
        <taxon>Pseudomonadati</taxon>
        <taxon>Pseudomonadota</taxon>
        <taxon>Alphaproteobacteria</taxon>
        <taxon>Hyphomicrobiales</taxon>
        <taxon>Phyllobacteriaceae</taxon>
        <taxon>Aquamicrobium</taxon>
    </lineage>
</organism>
<dbReference type="EMBL" id="JADGMQ010000007">
    <property type="protein sequence ID" value="MBI1621360.1"/>
    <property type="molecule type" value="Genomic_DNA"/>
</dbReference>
<name>A0ABS0SDJ7_9HYPH</name>
<evidence type="ECO:0000256" key="1">
    <source>
        <dbReference type="SAM" id="Phobius"/>
    </source>
</evidence>
<accession>A0ABS0SDJ7</accession>
<gene>
    <name evidence="2" type="ORF">IOD40_11865</name>
</gene>
<evidence type="ECO:0000313" key="2">
    <source>
        <dbReference type="EMBL" id="MBI1621360.1"/>
    </source>
</evidence>
<feature type="transmembrane region" description="Helical" evidence="1">
    <location>
        <begin position="12"/>
        <end position="28"/>
    </location>
</feature>
<protein>
    <submittedName>
        <fullName evidence="2">Uncharacterized protein</fullName>
    </submittedName>
</protein>
<keyword evidence="1" id="KW-0472">Membrane</keyword>
<comment type="caution">
    <text evidence="2">The sequence shown here is derived from an EMBL/GenBank/DDBJ whole genome shotgun (WGS) entry which is preliminary data.</text>
</comment>
<keyword evidence="1" id="KW-1133">Transmembrane helix</keyword>
<keyword evidence="3" id="KW-1185">Reference proteome</keyword>
<feature type="transmembrane region" description="Helical" evidence="1">
    <location>
        <begin position="40"/>
        <end position="62"/>
    </location>
</feature>
<evidence type="ECO:0000313" key="3">
    <source>
        <dbReference type="Proteomes" id="UP000601789"/>
    </source>
</evidence>